<feature type="domain" description="RGS" evidence="2">
    <location>
        <begin position="221"/>
        <end position="336"/>
    </location>
</feature>
<name>A2DTD7_TRIV3</name>
<dbReference type="VEuPathDB" id="TrichDB:TVAG_360180"/>
<evidence type="ECO:0000259" key="2">
    <source>
        <dbReference type="PROSITE" id="PS50132"/>
    </source>
</evidence>
<dbReference type="KEGG" id="tva:4774418"/>
<dbReference type="OrthoDB" id="196547at2759"/>
<sequence>MNLVAEWQIILGPENFPNLFTHINLWVFLPLHIIPYPLRAFQFIINYHLAQLDEDSPPSIWKTLYEHYKFVNTYAFNIYFAIIMAISITWGAIRLILYPVNQWGHYGSGITDFYFIVVLCGFAICSILLWITAYVLKDTHEEIRINKELILINILWSIFAPIYIVVGMIQLKPEYNYLDIIPQYLIVFLTIYDFTITFCYPISIASIKPEEITFGIDVLDNFELFLNDPEGSRLFYNYTVHRNTRESYLFFKDVQNFRSITDVQELQKEYKKICEKYCEGKTILTLNMRKEKRESVLNATTVDPTIFDNLYKAYKIVVVKDVFYPFKITPEFEAFARAQKARILKKNVPIPN</sequence>
<feature type="transmembrane region" description="Helical" evidence="1">
    <location>
        <begin position="113"/>
        <end position="136"/>
    </location>
</feature>
<reference evidence="3" key="1">
    <citation type="submission" date="2006-10" db="EMBL/GenBank/DDBJ databases">
        <authorList>
            <person name="Amadeo P."/>
            <person name="Zhao Q."/>
            <person name="Wortman J."/>
            <person name="Fraser-Liggett C."/>
            <person name="Carlton J."/>
        </authorList>
    </citation>
    <scope>NUCLEOTIDE SEQUENCE</scope>
    <source>
        <strain evidence="3">G3</strain>
    </source>
</reference>
<feature type="transmembrane region" description="Helical" evidence="1">
    <location>
        <begin position="148"/>
        <end position="169"/>
    </location>
</feature>
<organism evidence="3 4">
    <name type="scientific">Trichomonas vaginalis (strain ATCC PRA-98 / G3)</name>
    <dbReference type="NCBI Taxonomy" id="412133"/>
    <lineage>
        <taxon>Eukaryota</taxon>
        <taxon>Metamonada</taxon>
        <taxon>Parabasalia</taxon>
        <taxon>Trichomonadida</taxon>
        <taxon>Trichomonadidae</taxon>
        <taxon>Trichomonas</taxon>
    </lineage>
</organism>
<evidence type="ECO:0000256" key="1">
    <source>
        <dbReference type="SAM" id="Phobius"/>
    </source>
</evidence>
<accession>A2DTD7</accession>
<evidence type="ECO:0000313" key="3">
    <source>
        <dbReference type="EMBL" id="EAY16409.1"/>
    </source>
</evidence>
<gene>
    <name evidence="3" type="ORF">TVAG_360180</name>
</gene>
<evidence type="ECO:0000313" key="4">
    <source>
        <dbReference type="Proteomes" id="UP000001542"/>
    </source>
</evidence>
<dbReference type="Pfam" id="PF00615">
    <property type="entry name" value="RGS"/>
    <property type="match status" value="1"/>
</dbReference>
<dbReference type="PROSITE" id="PS50132">
    <property type="entry name" value="RGS"/>
    <property type="match status" value="1"/>
</dbReference>
<dbReference type="VEuPathDB" id="TrichDB:TVAGG3_0967690"/>
<proteinExistence type="predicted"/>
<dbReference type="AlphaFoldDB" id="A2DTD7"/>
<keyword evidence="1" id="KW-0812">Transmembrane</keyword>
<dbReference type="InterPro" id="IPR016137">
    <property type="entry name" value="RGS"/>
</dbReference>
<dbReference type="EMBL" id="DS113243">
    <property type="protein sequence ID" value="EAY16409.1"/>
    <property type="molecule type" value="Genomic_DNA"/>
</dbReference>
<reference evidence="3" key="2">
    <citation type="journal article" date="2007" name="Science">
        <title>Draft genome sequence of the sexually transmitted pathogen Trichomonas vaginalis.</title>
        <authorList>
            <person name="Carlton J.M."/>
            <person name="Hirt R.P."/>
            <person name="Silva J.C."/>
            <person name="Delcher A.L."/>
            <person name="Schatz M."/>
            <person name="Zhao Q."/>
            <person name="Wortman J.R."/>
            <person name="Bidwell S.L."/>
            <person name="Alsmark U.C.M."/>
            <person name="Besteiro S."/>
            <person name="Sicheritz-Ponten T."/>
            <person name="Noel C.J."/>
            <person name="Dacks J.B."/>
            <person name="Foster P.G."/>
            <person name="Simillion C."/>
            <person name="Van de Peer Y."/>
            <person name="Miranda-Saavedra D."/>
            <person name="Barton G.J."/>
            <person name="Westrop G.D."/>
            <person name="Mueller S."/>
            <person name="Dessi D."/>
            <person name="Fiori P.L."/>
            <person name="Ren Q."/>
            <person name="Paulsen I."/>
            <person name="Zhang H."/>
            <person name="Bastida-Corcuera F.D."/>
            <person name="Simoes-Barbosa A."/>
            <person name="Brown M.T."/>
            <person name="Hayes R.D."/>
            <person name="Mukherjee M."/>
            <person name="Okumura C.Y."/>
            <person name="Schneider R."/>
            <person name="Smith A.J."/>
            <person name="Vanacova S."/>
            <person name="Villalvazo M."/>
            <person name="Haas B.J."/>
            <person name="Pertea M."/>
            <person name="Feldblyum T.V."/>
            <person name="Utterback T.R."/>
            <person name="Shu C.L."/>
            <person name="Osoegawa K."/>
            <person name="de Jong P.J."/>
            <person name="Hrdy I."/>
            <person name="Horvathova L."/>
            <person name="Zubacova Z."/>
            <person name="Dolezal P."/>
            <person name="Malik S.B."/>
            <person name="Logsdon J.M. Jr."/>
            <person name="Henze K."/>
            <person name="Gupta A."/>
            <person name="Wang C.C."/>
            <person name="Dunne R.L."/>
            <person name="Upcroft J.A."/>
            <person name="Upcroft P."/>
            <person name="White O."/>
            <person name="Salzberg S.L."/>
            <person name="Tang P."/>
            <person name="Chiu C.-H."/>
            <person name="Lee Y.-S."/>
            <person name="Embley T.M."/>
            <person name="Coombs G.H."/>
            <person name="Mottram J.C."/>
            <person name="Tachezy J."/>
            <person name="Fraser-Liggett C.M."/>
            <person name="Johnson P.J."/>
        </authorList>
    </citation>
    <scope>NUCLEOTIDE SEQUENCE [LARGE SCALE GENOMIC DNA]</scope>
    <source>
        <strain evidence="3">G3</strain>
    </source>
</reference>
<dbReference type="Proteomes" id="UP000001542">
    <property type="component" value="Unassembled WGS sequence"/>
</dbReference>
<keyword evidence="1" id="KW-0472">Membrane</keyword>
<dbReference type="RefSeq" id="XP_001328632.1">
    <property type="nucleotide sequence ID" value="XM_001328597.1"/>
</dbReference>
<feature type="transmembrane region" description="Helical" evidence="1">
    <location>
        <begin position="181"/>
        <end position="202"/>
    </location>
</feature>
<dbReference type="InterPro" id="IPR036305">
    <property type="entry name" value="RGS_sf"/>
</dbReference>
<keyword evidence="1" id="KW-1133">Transmembrane helix</keyword>
<dbReference type="InterPro" id="IPR044926">
    <property type="entry name" value="RGS_subdomain_2"/>
</dbReference>
<dbReference type="InParanoid" id="A2DTD7"/>
<keyword evidence="4" id="KW-1185">Reference proteome</keyword>
<feature type="transmembrane region" description="Helical" evidence="1">
    <location>
        <begin position="74"/>
        <end position="93"/>
    </location>
</feature>
<dbReference type="Gene3D" id="1.10.167.10">
    <property type="entry name" value="Regulator of G-protein Signalling 4, domain 2"/>
    <property type="match status" value="1"/>
</dbReference>
<protein>
    <recommendedName>
        <fullName evidence="2">RGS domain-containing protein</fullName>
    </recommendedName>
</protein>
<dbReference type="SUPFAM" id="SSF48097">
    <property type="entry name" value="Regulator of G-protein signaling, RGS"/>
    <property type="match status" value="1"/>
</dbReference>